<evidence type="ECO:0000259" key="4">
    <source>
        <dbReference type="PROSITE" id="PS50893"/>
    </source>
</evidence>
<gene>
    <name evidence="5" type="primary">btuD_4</name>
    <name evidence="5" type="ORF">MsAg5_14200</name>
</gene>
<dbReference type="InterPro" id="IPR003593">
    <property type="entry name" value="AAA+_ATPase"/>
</dbReference>
<dbReference type="InterPro" id="IPR027417">
    <property type="entry name" value="P-loop_NTPase"/>
</dbReference>
<organism evidence="5 6">
    <name type="scientific">Methanolapillus africanus</name>
    <dbReference type="NCBI Taxonomy" id="3028297"/>
    <lineage>
        <taxon>Archaea</taxon>
        <taxon>Methanobacteriati</taxon>
        <taxon>Methanobacteriota</taxon>
        <taxon>Stenosarchaea group</taxon>
        <taxon>Methanomicrobia</taxon>
        <taxon>Methanosarcinales</taxon>
        <taxon>Methanosarcinaceae</taxon>
        <taxon>Methanolapillus</taxon>
    </lineage>
</organism>
<evidence type="ECO:0000256" key="3">
    <source>
        <dbReference type="SAM" id="MobiDB-lite"/>
    </source>
</evidence>
<evidence type="ECO:0000313" key="6">
    <source>
        <dbReference type="Proteomes" id="UP001271789"/>
    </source>
</evidence>
<dbReference type="CDD" id="cd03228">
    <property type="entry name" value="ABCC_MRP_Like"/>
    <property type="match status" value="1"/>
</dbReference>
<keyword evidence="1" id="KW-0547">Nucleotide-binding</keyword>
<keyword evidence="6" id="KW-1185">Reference proteome</keyword>
<dbReference type="GO" id="GO:0016887">
    <property type="term" value="F:ATP hydrolysis activity"/>
    <property type="evidence" value="ECO:0007669"/>
    <property type="project" value="InterPro"/>
</dbReference>
<dbReference type="PANTHER" id="PTHR43423">
    <property type="entry name" value="ABC TRANSPORTER I FAMILY MEMBER 17"/>
    <property type="match status" value="1"/>
</dbReference>
<feature type="region of interest" description="Disordered" evidence="3">
    <location>
        <begin position="212"/>
        <end position="260"/>
    </location>
</feature>
<dbReference type="SUPFAM" id="SSF52540">
    <property type="entry name" value="P-loop containing nucleoside triphosphate hydrolases"/>
    <property type="match status" value="1"/>
</dbReference>
<name>A0AAE4SFN9_9EURY</name>
<dbReference type="GO" id="GO:0005524">
    <property type="term" value="F:ATP binding"/>
    <property type="evidence" value="ECO:0007669"/>
    <property type="project" value="UniProtKB-KW"/>
</dbReference>
<dbReference type="AlphaFoldDB" id="A0AAE4SFN9"/>
<dbReference type="SMART" id="SM00382">
    <property type="entry name" value="AAA"/>
    <property type="match status" value="1"/>
</dbReference>
<sequence>MFEIRNVSFQNTIFYPDISIFPNQVTFISGESGSGKSTLLRFLNGTMTPNSGSVLFFGNDVAVMDPIDLRRQVLLANQSVFLFDGSIRNNFAQFYSFLDKKPPSYDEISRFLRICCLDFPLDKNCSVLSGGERHRVFIAVCLSFLPKVLLMDEPTSDLDERNAVCLIRNVIAFAKEKGITLVIVSHDAEIVKQFSDWTIVIEKSNESCDGAGAHAGSGVDADAVSDASDNGADNDVDNGADNSAEIKSVSDKKEYSGGDF</sequence>
<dbReference type="EMBL" id="JAWDKD010000020">
    <property type="protein sequence ID" value="MDV0447520.1"/>
    <property type="molecule type" value="Genomic_DNA"/>
</dbReference>
<accession>A0AAE4SFN9</accession>
<feature type="compositionally biased region" description="Low complexity" evidence="3">
    <location>
        <begin position="216"/>
        <end position="231"/>
    </location>
</feature>
<comment type="caution">
    <text evidence="5">The sequence shown here is derived from an EMBL/GenBank/DDBJ whole genome shotgun (WGS) entry which is preliminary data.</text>
</comment>
<feature type="compositionally biased region" description="Basic and acidic residues" evidence="3">
    <location>
        <begin position="248"/>
        <end position="260"/>
    </location>
</feature>
<keyword evidence="2 5" id="KW-0067">ATP-binding</keyword>
<feature type="domain" description="ABC transporter" evidence="4">
    <location>
        <begin position="2"/>
        <end position="228"/>
    </location>
</feature>
<dbReference type="Pfam" id="PF00005">
    <property type="entry name" value="ABC_tran"/>
    <property type="match status" value="1"/>
</dbReference>
<dbReference type="PROSITE" id="PS50893">
    <property type="entry name" value="ABC_TRANSPORTER_2"/>
    <property type="match status" value="1"/>
</dbReference>
<proteinExistence type="predicted"/>
<dbReference type="InterPro" id="IPR003439">
    <property type="entry name" value="ABC_transporter-like_ATP-bd"/>
</dbReference>
<evidence type="ECO:0000256" key="1">
    <source>
        <dbReference type="ARBA" id="ARBA00022741"/>
    </source>
</evidence>
<dbReference type="Proteomes" id="UP001271789">
    <property type="component" value="Unassembled WGS sequence"/>
</dbReference>
<reference evidence="5" key="1">
    <citation type="submission" date="2023-06" db="EMBL/GenBank/DDBJ databases">
        <title>Genome sequence of Methanosarcinaceae archaeon Ag5.</title>
        <authorList>
            <person name="Protasov E."/>
            <person name="Platt K."/>
            <person name="Poehlein A."/>
            <person name="Daniel R."/>
            <person name="Brune A."/>
        </authorList>
    </citation>
    <scope>NUCLEOTIDE SEQUENCE</scope>
    <source>
        <strain evidence="5">Ag5</strain>
    </source>
</reference>
<dbReference type="PANTHER" id="PTHR43423:SF1">
    <property type="entry name" value="ABC TRANSPORTER I FAMILY MEMBER 17"/>
    <property type="match status" value="1"/>
</dbReference>
<dbReference type="Gene3D" id="3.40.50.300">
    <property type="entry name" value="P-loop containing nucleotide triphosphate hydrolases"/>
    <property type="match status" value="1"/>
</dbReference>
<evidence type="ECO:0000313" key="5">
    <source>
        <dbReference type="EMBL" id="MDV0447520.1"/>
    </source>
</evidence>
<evidence type="ECO:0000256" key="2">
    <source>
        <dbReference type="ARBA" id="ARBA00022840"/>
    </source>
</evidence>
<protein>
    <submittedName>
        <fullName evidence="5">Vitamin B12 import ATP-binding protein BtuD</fullName>
    </submittedName>
</protein>